<accession>A0A8S5TPJ3</accession>
<sequence>MKPRSSYYRYYYDEEWEGQEGRKRFRHNGSSVYSRKCHDCGKPTNDYRCPKCWARIRGDSVSSYSDVDTEPYTVSLFSH</sequence>
<protein>
    <submittedName>
        <fullName evidence="1">tRNA pseudouridine synthase B</fullName>
    </submittedName>
</protein>
<evidence type="ECO:0000313" key="1">
    <source>
        <dbReference type="EMBL" id="DAF65052.1"/>
    </source>
</evidence>
<proteinExistence type="predicted"/>
<reference evidence="1" key="1">
    <citation type="journal article" date="2021" name="Proc. Natl. Acad. Sci. U.S.A.">
        <title>A Catalog of Tens of Thousands of Viruses from Human Metagenomes Reveals Hidden Associations with Chronic Diseases.</title>
        <authorList>
            <person name="Tisza M.J."/>
            <person name="Buck C.B."/>
        </authorList>
    </citation>
    <scope>NUCLEOTIDE SEQUENCE</scope>
    <source>
        <strain evidence="1">Ct2iq11</strain>
    </source>
</reference>
<name>A0A8S5TPJ3_9CAUD</name>
<dbReference type="EMBL" id="BK032872">
    <property type="protein sequence ID" value="DAF65052.1"/>
    <property type="molecule type" value="Genomic_DNA"/>
</dbReference>
<organism evidence="1">
    <name type="scientific">Podoviridae sp. ct2iq11</name>
    <dbReference type="NCBI Taxonomy" id="2827720"/>
    <lineage>
        <taxon>Viruses</taxon>
        <taxon>Duplodnaviria</taxon>
        <taxon>Heunggongvirae</taxon>
        <taxon>Uroviricota</taxon>
        <taxon>Caudoviricetes</taxon>
    </lineage>
</organism>